<organism evidence="1 2">
    <name type="scientific">Hyalomma asiaticum</name>
    <name type="common">Tick</name>
    <dbReference type="NCBI Taxonomy" id="266040"/>
    <lineage>
        <taxon>Eukaryota</taxon>
        <taxon>Metazoa</taxon>
        <taxon>Ecdysozoa</taxon>
        <taxon>Arthropoda</taxon>
        <taxon>Chelicerata</taxon>
        <taxon>Arachnida</taxon>
        <taxon>Acari</taxon>
        <taxon>Parasitiformes</taxon>
        <taxon>Ixodida</taxon>
        <taxon>Ixodoidea</taxon>
        <taxon>Ixodidae</taxon>
        <taxon>Hyalomminae</taxon>
        <taxon>Hyalomma</taxon>
    </lineage>
</organism>
<sequence length="103" mass="11685">MQRDNQRTEPFELEDVLEHDFVPNEGPPQVTPFSTIPQSAECPQSPATFQEPAADEPNDTSAVSPRPNPTTLPLRRSARVRGPPGYPQDYETFPFSRERKMYP</sequence>
<reference evidence="1" key="1">
    <citation type="submission" date="2020-05" db="EMBL/GenBank/DDBJ databases">
        <title>Large-scale comparative analyses of tick genomes elucidate their genetic diversity and vector capacities.</title>
        <authorList>
            <person name="Jia N."/>
            <person name="Wang J."/>
            <person name="Shi W."/>
            <person name="Du L."/>
            <person name="Sun Y."/>
            <person name="Zhan W."/>
            <person name="Jiang J."/>
            <person name="Wang Q."/>
            <person name="Zhang B."/>
            <person name="Ji P."/>
            <person name="Sakyi L.B."/>
            <person name="Cui X."/>
            <person name="Yuan T."/>
            <person name="Jiang B."/>
            <person name="Yang W."/>
            <person name="Lam T.T.-Y."/>
            <person name="Chang Q."/>
            <person name="Ding S."/>
            <person name="Wang X."/>
            <person name="Zhu J."/>
            <person name="Ruan X."/>
            <person name="Zhao L."/>
            <person name="Wei J."/>
            <person name="Que T."/>
            <person name="Du C."/>
            <person name="Cheng J."/>
            <person name="Dai P."/>
            <person name="Han X."/>
            <person name="Huang E."/>
            <person name="Gao Y."/>
            <person name="Liu J."/>
            <person name="Shao H."/>
            <person name="Ye R."/>
            <person name="Li L."/>
            <person name="Wei W."/>
            <person name="Wang X."/>
            <person name="Wang C."/>
            <person name="Yang T."/>
            <person name="Huo Q."/>
            <person name="Li W."/>
            <person name="Guo W."/>
            <person name="Chen H."/>
            <person name="Zhou L."/>
            <person name="Ni X."/>
            <person name="Tian J."/>
            <person name="Zhou Y."/>
            <person name="Sheng Y."/>
            <person name="Liu T."/>
            <person name="Pan Y."/>
            <person name="Xia L."/>
            <person name="Li J."/>
            <person name="Zhao F."/>
            <person name="Cao W."/>
        </authorList>
    </citation>
    <scope>NUCLEOTIDE SEQUENCE</scope>
    <source>
        <strain evidence="1">Hyas-2018</strain>
    </source>
</reference>
<proteinExistence type="predicted"/>
<accession>A0ACB7RZ41</accession>
<dbReference type="Proteomes" id="UP000821845">
    <property type="component" value="Chromosome 6"/>
</dbReference>
<name>A0ACB7RZ41_HYAAI</name>
<gene>
    <name evidence="1" type="ORF">HPB50_007662</name>
</gene>
<keyword evidence="2" id="KW-1185">Reference proteome</keyword>
<protein>
    <submittedName>
        <fullName evidence="1">Uncharacterized protein</fullName>
    </submittedName>
</protein>
<comment type="caution">
    <text evidence="1">The sequence shown here is derived from an EMBL/GenBank/DDBJ whole genome shotgun (WGS) entry which is preliminary data.</text>
</comment>
<evidence type="ECO:0000313" key="2">
    <source>
        <dbReference type="Proteomes" id="UP000821845"/>
    </source>
</evidence>
<dbReference type="EMBL" id="CM023486">
    <property type="protein sequence ID" value="KAH6927743.1"/>
    <property type="molecule type" value="Genomic_DNA"/>
</dbReference>
<evidence type="ECO:0000313" key="1">
    <source>
        <dbReference type="EMBL" id="KAH6927743.1"/>
    </source>
</evidence>